<sequence>MKQQELIVPDRALRQAPCAPRRSQKLTSKTFSRRRLAPWPPRLAPTTAATPIFCFSSISKGKSQQLFIPATRGRLMQGTGPTT</sequence>
<organism evidence="1 2">
    <name type="scientific">Trifolium medium</name>
    <dbReference type="NCBI Taxonomy" id="97028"/>
    <lineage>
        <taxon>Eukaryota</taxon>
        <taxon>Viridiplantae</taxon>
        <taxon>Streptophyta</taxon>
        <taxon>Embryophyta</taxon>
        <taxon>Tracheophyta</taxon>
        <taxon>Spermatophyta</taxon>
        <taxon>Magnoliopsida</taxon>
        <taxon>eudicotyledons</taxon>
        <taxon>Gunneridae</taxon>
        <taxon>Pentapetalae</taxon>
        <taxon>rosids</taxon>
        <taxon>fabids</taxon>
        <taxon>Fabales</taxon>
        <taxon>Fabaceae</taxon>
        <taxon>Papilionoideae</taxon>
        <taxon>50 kb inversion clade</taxon>
        <taxon>NPAAA clade</taxon>
        <taxon>Hologalegina</taxon>
        <taxon>IRL clade</taxon>
        <taxon>Trifolieae</taxon>
        <taxon>Trifolium</taxon>
    </lineage>
</organism>
<reference evidence="1 2" key="1">
    <citation type="journal article" date="2018" name="Front. Plant Sci.">
        <title>Red Clover (Trifolium pratense) and Zigzag Clover (T. medium) - A Picture of Genomic Similarities and Differences.</title>
        <authorList>
            <person name="Dluhosova J."/>
            <person name="Istvanek J."/>
            <person name="Nedelnik J."/>
            <person name="Repkova J."/>
        </authorList>
    </citation>
    <scope>NUCLEOTIDE SEQUENCE [LARGE SCALE GENOMIC DNA]</scope>
    <source>
        <strain evidence="2">cv. 10/8</strain>
        <tissue evidence="1">Leaf</tissue>
    </source>
</reference>
<name>A0A392TCE3_9FABA</name>
<protein>
    <submittedName>
        <fullName evidence="1">Uncharacterized protein</fullName>
    </submittedName>
</protein>
<evidence type="ECO:0000313" key="1">
    <source>
        <dbReference type="EMBL" id="MCI58779.1"/>
    </source>
</evidence>
<proteinExistence type="predicted"/>
<dbReference type="Proteomes" id="UP000265520">
    <property type="component" value="Unassembled WGS sequence"/>
</dbReference>
<comment type="caution">
    <text evidence="1">The sequence shown here is derived from an EMBL/GenBank/DDBJ whole genome shotgun (WGS) entry which is preliminary data.</text>
</comment>
<evidence type="ECO:0000313" key="2">
    <source>
        <dbReference type="Proteomes" id="UP000265520"/>
    </source>
</evidence>
<dbReference type="EMBL" id="LXQA010551491">
    <property type="protein sequence ID" value="MCI58779.1"/>
    <property type="molecule type" value="Genomic_DNA"/>
</dbReference>
<dbReference type="AlphaFoldDB" id="A0A392TCE3"/>
<accession>A0A392TCE3</accession>
<keyword evidence="2" id="KW-1185">Reference proteome</keyword>